<dbReference type="OrthoDB" id="3222at2759"/>
<dbReference type="Pfam" id="PF00230">
    <property type="entry name" value="MIP"/>
    <property type="match status" value="1"/>
</dbReference>
<keyword evidence="4 7" id="KW-0812">Transmembrane</keyword>
<proteinExistence type="inferred from homology"/>
<keyword evidence="3 7" id="KW-0813">Transport</keyword>
<dbReference type="STRING" id="1531966.A0A0A1SVI5"/>
<evidence type="ECO:0000313" key="9">
    <source>
        <dbReference type="EMBL" id="CEJ82261.1"/>
    </source>
</evidence>
<feature type="transmembrane region" description="Helical" evidence="8">
    <location>
        <begin position="200"/>
        <end position="220"/>
    </location>
</feature>
<reference evidence="9 10" key="1">
    <citation type="journal article" date="2015" name="Genome Announc.">
        <title>Draft Genome Sequence and Gene Annotation of the Entomopathogenic Fungus Verticillium hemipterigenum.</title>
        <authorList>
            <person name="Horn F."/>
            <person name="Habel A."/>
            <person name="Scharf D.H."/>
            <person name="Dworschak J."/>
            <person name="Brakhage A.A."/>
            <person name="Guthke R."/>
            <person name="Hertweck C."/>
            <person name="Linde J."/>
        </authorList>
    </citation>
    <scope>NUCLEOTIDE SEQUENCE [LARGE SCALE GENOMIC DNA]</scope>
</reference>
<dbReference type="Proteomes" id="UP000039046">
    <property type="component" value="Unassembled WGS sequence"/>
</dbReference>
<evidence type="ECO:0000256" key="8">
    <source>
        <dbReference type="SAM" id="Phobius"/>
    </source>
</evidence>
<evidence type="ECO:0000256" key="7">
    <source>
        <dbReference type="RuleBase" id="RU000477"/>
    </source>
</evidence>
<feature type="transmembrane region" description="Helical" evidence="8">
    <location>
        <begin position="232"/>
        <end position="257"/>
    </location>
</feature>
<name>A0A0A1SVI5_9HYPO</name>
<dbReference type="PANTHER" id="PTHR43829:SF14">
    <property type="entry name" value="AQUAPORIN 3"/>
    <property type="match status" value="1"/>
</dbReference>
<protein>
    <submittedName>
        <fullName evidence="9">Putative Aquaporin-like protein</fullName>
    </submittedName>
</protein>
<feature type="transmembrane region" description="Helical" evidence="8">
    <location>
        <begin position="277"/>
        <end position="299"/>
    </location>
</feature>
<feature type="transmembrane region" description="Helical" evidence="8">
    <location>
        <begin position="99"/>
        <end position="128"/>
    </location>
</feature>
<dbReference type="InterPro" id="IPR000425">
    <property type="entry name" value="MIP"/>
</dbReference>
<dbReference type="SUPFAM" id="SSF81338">
    <property type="entry name" value="Aquaporin-like"/>
    <property type="match status" value="1"/>
</dbReference>
<evidence type="ECO:0000256" key="2">
    <source>
        <dbReference type="ARBA" id="ARBA00006175"/>
    </source>
</evidence>
<dbReference type="PRINTS" id="PR00783">
    <property type="entry name" value="MINTRINSICP"/>
</dbReference>
<dbReference type="Gene3D" id="1.20.1080.10">
    <property type="entry name" value="Glycerol uptake facilitator protein"/>
    <property type="match status" value="1"/>
</dbReference>
<accession>A0A0A1SVI5</accession>
<dbReference type="GO" id="GO:0015250">
    <property type="term" value="F:water channel activity"/>
    <property type="evidence" value="ECO:0007669"/>
    <property type="project" value="TreeGrafter"/>
</dbReference>
<dbReference type="PANTHER" id="PTHR43829">
    <property type="entry name" value="AQUAPORIN OR AQUAGLYCEROPORIN RELATED"/>
    <property type="match status" value="1"/>
</dbReference>
<dbReference type="GO" id="GO:0005886">
    <property type="term" value="C:plasma membrane"/>
    <property type="evidence" value="ECO:0007669"/>
    <property type="project" value="TreeGrafter"/>
</dbReference>
<evidence type="ECO:0000256" key="1">
    <source>
        <dbReference type="ARBA" id="ARBA00004141"/>
    </source>
</evidence>
<evidence type="ECO:0000313" key="10">
    <source>
        <dbReference type="Proteomes" id="UP000039046"/>
    </source>
</evidence>
<organism evidence="9 10">
    <name type="scientific">[Torrubiella] hemipterigena</name>
    <dbReference type="NCBI Taxonomy" id="1531966"/>
    <lineage>
        <taxon>Eukaryota</taxon>
        <taxon>Fungi</taxon>
        <taxon>Dikarya</taxon>
        <taxon>Ascomycota</taxon>
        <taxon>Pezizomycotina</taxon>
        <taxon>Sordariomycetes</taxon>
        <taxon>Hypocreomycetidae</taxon>
        <taxon>Hypocreales</taxon>
        <taxon>Clavicipitaceae</taxon>
        <taxon>Clavicipitaceae incertae sedis</taxon>
        <taxon>'Torrubiella' clade</taxon>
    </lineage>
</organism>
<evidence type="ECO:0000256" key="4">
    <source>
        <dbReference type="ARBA" id="ARBA00022692"/>
    </source>
</evidence>
<dbReference type="EMBL" id="CDHN01000001">
    <property type="protein sequence ID" value="CEJ82261.1"/>
    <property type="molecule type" value="Genomic_DNA"/>
</dbReference>
<dbReference type="AlphaFoldDB" id="A0A0A1SVI5"/>
<dbReference type="InterPro" id="IPR050363">
    <property type="entry name" value="MIP/Aquaporin"/>
</dbReference>
<keyword evidence="6 8" id="KW-0472">Membrane</keyword>
<evidence type="ECO:0000256" key="6">
    <source>
        <dbReference type="ARBA" id="ARBA00023136"/>
    </source>
</evidence>
<dbReference type="GO" id="GO:0015254">
    <property type="term" value="F:glycerol channel activity"/>
    <property type="evidence" value="ECO:0007669"/>
    <property type="project" value="TreeGrafter"/>
</dbReference>
<comment type="similarity">
    <text evidence="2 7">Belongs to the MIP/aquaporin (TC 1.A.8) family.</text>
</comment>
<evidence type="ECO:0000256" key="3">
    <source>
        <dbReference type="ARBA" id="ARBA00022448"/>
    </source>
</evidence>
<dbReference type="HOGENOM" id="CLU_020019_6_0_1"/>
<gene>
    <name evidence="9" type="ORF">VHEMI02337</name>
</gene>
<sequence>MSSSDLTRLHTHDLELGVTEVVQRHVARHVVAPKPVSQRKLDFEHARPRWFRECLAEATGVFFYTFPGITSVAMLLLNAGNPALPVTVFGSFFQTGWCFGMGIAFAILTCASTSGGHFNPCITIALAFWQGFPWKKVPQYILSQILGAFIAGLVVAGMYWTEIKAVDAKLIAAGHPLVANGNPASIFCTLPGANQTNLGYVFMVEFFAGAFVSIVIWACIDPANPFVSPSGAPFAIGLAYSAIIWGLADLTLSLNMAKDLGTRMVGAIFYGREAFTYMNYSPIAIFVSIPATLFGTAYYEFLMRDSLANISAGHADHEEGEDGLVRHLSRTGGFKDGELERIRTNKSRAEKSD</sequence>
<keyword evidence="10" id="KW-1185">Reference proteome</keyword>
<feature type="transmembrane region" description="Helical" evidence="8">
    <location>
        <begin position="140"/>
        <end position="160"/>
    </location>
</feature>
<evidence type="ECO:0000256" key="5">
    <source>
        <dbReference type="ARBA" id="ARBA00022989"/>
    </source>
</evidence>
<comment type="subcellular location">
    <subcellularLocation>
        <location evidence="1">Membrane</location>
        <topology evidence="1">Multi-pass membrane protein</topology>
    </subcellularLocation>
</comment>
<dbReference type="InterPro" id="IPR023271">
    <property type="entry name" value="Aquaporin-like"/>
</dbReference>
<feature type="transmembrane region" description="Helical" evidence="8">
    <location>
        <begin position="55"/>
        <end position="79"/>
    </location>
</feature>
<keyword evidence="5 8" id="KW-1133">Transmembrane helix</keyword>